<gene>
    <name evidence="2" type="ORF">BKP64_12795</name>
</gene>
<organism evidence="2 3">
    <name type="scientific">Marinobacter salinus</name>
    <dbReference type="NCBI Taxonomy" id="1874317"/>
    <lineage>
        <taxon>Bacteria</taxon>
        <taxon>Pseudomonadati</taxon>
        <taxon>Pseudomonadota</taxon>
        <taxon>Gammaproteobacteria</taxon>
        <taxon>Pseudomonadales</taxon>
        <taxon>Marinobacteraceae</taxon>
        <taxon>Marinobacter</taxon>
    </lineage>
</organism>
<evidence type="ECO:0000256" key="1">
    <source>
        <dbReference type="SAM" id="MobiDB-lite"/>
    </source>
</evidence>
<dbReference type="SUPFAM" id="SSF56935">
    <property type="entry name" value="Porins"/>
    <property type="match status" value="1"/>
</dbReference>
<dbReference type="RefSeq" id="WP_070970675.1">
    <property type="nucleotide sequence ID" value="NZ_CP017715.1"/>
</dbReference>
<feature type="region of interest" description="Disordered" evidence="1">
    <location>
        <begin position="116"/>
        <end position="163"/>
    </location>
</feature>
<accession>A0A1D9GNK7</accession>
<sequence>MTYRTKSSASTTIDSNIIVTQTIPDPGLSLAVSTIDSFQPETLVVAAQYRGQGWRVGGSIEQQNWSELEDEFASDTIKDQQSTASGSRIQFDDILVPRLGAEYELNRNFAVRTGLASEESPLKSTRRRGHPFFPRRNRRGNRPPEQDSVHRCQQSRFLYSDQN</sequence>
<proteinExistence type="predicted"/>
<dbReference type="KEGG" id="msq:BKP64_12795"/>
<reference evidence="2 3" key="1">
    <citation type="submission" date="2016-10" db="EMBL/GenBank/DDBJ databases">
        <title>Marinobacter salinus sp. nov., a moderately halophilic bacterium isolated from a tidal flat environment.</title>
        <authorList>
            <person name="Park S.-J."/>
        </authorList>
    </citation>
    <scope>NUCLEOTIDE SEQUENCE [LARGE SCALE GENOMIC DNA]</scope>
    <source>
        <strain evidence="2 3">Hb8</strain>
    </source>
</reference>
<dbReference type="EMBL" id="CP017715">
    <property type="protein sequence ID" value="AOY88970.1"/>
    <property type="molecule type" value="Genomic_DNA"/>
</dbReference>
<dbReference type="Gene3D" id="2.40.160.60">
    <property type="entry name" value="Outer membrane protein transport protein (OMPP1/FadL/TodX)"/>
    <property type="match status" value="1"/>
</dbReference>
<keyword evidence="3" id="KW-1185">Reference proteome</keyword>
<name>A0A1D9GNK7_9GAMM</name>
<feature type="compositionally biased region" description="Polar residues" evidence="1">
    <location>
        <begin position="151"/>
        <end position="163"/>
    </location>
</feature>
<evidence type="ECO:0000313" key="3">
    <source>
        <dbReference type="Proteomes" id="UP000177445"/>
    </source>
</evidence>
<dbReference type="AlphaFoldDB" id="A0A1D9GNK7"/>
<protein>
    <submittedName>
        <fullName evidence="2">Uncharacterized protein</fullName>
    </submittedName>
</protein>
<dbReference type="STRING" id="1874317.BKP64_12795"/>
<evidence type="ECO:0000313" key="2">
    <source>
        <dbReference type="EMBL" id="AOY88970.1"/>
    </source>
</evidence>
<feature type="compositionally biased region" description="Basic residues" evidence="1">
    <location>
        <begin position="124"/>
        <end position="141"/>
    </location>
</feature>
<dbReference type="Proteomes" id="UP000177445">
    <property type="component" value="Chromosome"/>
</dbReference>